<evidence type="ECO:0000259" key="9">
    <source>
        <dbReference type="PROSITE" id="PS50928"/>
    </source>
</evidence>
<evidence type="ECO:0000256" key="8">
    <source>
        <dbReference type="RuleBase" id="RU363032"/>
    </source>
</evidence>
<reference evidence="10 11" key="1">
    <citation type="submission" date="2016-11" db="EMBL/GenBank/DDBJ databases">
        <authorList>
            <person name="Jaros S."/>
            <person name="Januszkiewicz K."/>
            <person name="Wedrychowicz H."/>
        </authorList>
    </citation>
    <scope>NUCLEOTIDE SEQUENCE [LARGE SCALE GENOMIC DNA]</scope>
    <source>
        <strain evidence="10 11">DSM 17918</strain>
    </source>
</reference>
<evidence type="ECO:0000256" key="2">
    <source>
        <dbReference type="ARBA" id="ARBA00022448"/>
    </source>
</evidence>
<feature type="transmembrane region" description="Helical" evidence="8">
    <location>
        <begin position="168"/>
        <end position="188"/>
    </location>
</feature>
<dbReference type="InterPro" id="IPR000515">
    <property type="entry name" value="MetI-like"/>
</dbReference>
<evidence type="ECO:0000256" key="3">
    <source>
        <dbReference type="ARBA" id="ARBA00022475"/>
    </source>
</evidence>
<evidence type="ECO:0000256" key="4">
    <source>
        <dbReference type="ARBA" id="ARBA00022692"/>
    </source>
</evidence>
<keyword evidence="2 8" id="KW-0813">Transport</keyword>
<dbReference type="Pfam" id="PF00528">
    <property type="entry name" value="BPD_transp_1"/>
    <property type="match status" value="1"/>
</dbReference>
<keyword evidence="6 8" id="KW-1133">Transmembrane helix</keyword>
<feature type="transmembrane region" description="Helical" evidence="8">
    <location>
        <begin position="37"/>
        <end position="56"/>
    </location>
</feature>
<dbReference type="Proteomes" id="UP000184088">
    <property type="component" value="Unassembled WGS sequence"/>
</dbReference>
<dbReference type="PANTHER" id="PTHR30614:SF0">
    <property type="entry name" value="L-CYSTINE TRANSPORT SYSTEM PERMEASE PROTEIN TCYL"/>
    <property type="match status" value="1"/>
</dbReference>
<evidence type="ECO:0000313" key="10">
    <source>
        <dbReference type="EMBL" id="SHE89544.1"/>
    </source>
</evidence>
<dbReference type="GO" id="GO:0022857">
    <property type="term" value="F:transmembrane transporter activity"/>
    <property type="evidence" value="ECO:0007669"/>
    <property type="project" value="InterPro"/>
</dbReference>
<dbReference type="PANTHER" id="PTHR30614">
    <property type="entry name" value="MEMBRANE COMPONENT OF AMINO ACID ABC TRANSPORTER"/>
    <property type="match status" value="1"/>
</dbReference>
<dbReference type="Gene3D" id="1.10.3720.10">
    <property type="entry name" value="MetI-like"/>
    <property type="match status" value="1"/>
</dbReference>
<dbReference type="SUPFAM" id="SSF161098">
    <property type="entry name" value="MetI-like"/>
    <property type="match status" value="1"/>
</dbReference>
<dbReference type="InterPro" id="IPR043429">
    <property type="entry name" value="ArtM/GltK/GlnP/TcyL/YhdX-like"/>
</dbReference>
<feature type="transmembrane region" description="Helical" evidence="8">
    <location>
        <begin position="6"/>
        <end position="25"/>
    </location>
</feature>
<dbReference type="CDD" id="cd06261">
    <property type="entry name" value="TM_PBP2"/>
    <property type="match status" value="1"/>
</dbReference>
<evidence type="ECO:0000256" key="1">
    <source>
        <dbReference type="ARBA" id="ARBA00004651"/>
    </source>
</evidence>
<keyword evidence="5" id="KW-0029">Amino-acid transport</keyword>
<dbReference type="InterPro" id="IPR010065">
    <property type="entry name" value="AA_ABC_transptr_permease_3TM"/>
</dbReference>
<comment type="subcellular location">
    <subcellularLocation>
        <location evidence="1 8">Cell membrane</location>
        <topology evidence="1 8">Multi-pass membrane protein</topology>
    </subcellularLocation>
</comment>
<dbReference type="EMBL" id="FQVH01000007">
    <property type="protein sequence ID" value="SHE89544.1"/>
    <property type="molecule type" value="Genomic_DNA"/>
</dbReference>
<evidence type="ECO:0000256" key="6">
    <source>
        <dbReference type="ARBA" id="ARBA00022989"/>
    </source>
</evidence>
<dbReference type="FunFam" id="1.10.3720.10:FF:000033">
    <property type="entry name" value="Polar amino acid ABC transporter permease"/>
    <property type="match status" value="1"/>
</dbReference>
<protein>
    <submittedName>
        <fullName evidence="10">Amino acid ABC transporter membrane protein, PAAT family (TC 3.A.1.3.-)</fullName>
    </submittedName>
</protein>
<keyword evidence="3" id="KW-1003">Cell membrane</keyword>
<dbReference type="GO" id="GO:0043190">
    <property type="term" value="C:ATP-binding cassette (ABC) transporter complex"/>
    <property type="evidence" value="ECO:0007669"/>
    <property type="project" value="InterPro"/>
</dbReference>
<keyword evidence="11" id="KW-1185">Reference proteome</keyword>
<dbReference type="STRING" id="1121256.SAMN02746089_00975"/>
<dbReference type="InterPro" id="IPR035906">
    <property type="entry name" value="MetI-like_sf"/>
</dbReference>
<accession>A0A1M4X7T1</accession>
<comment type="similarity">
    <text evidence="8">Belongs to the binding-protein-dependent transport system permease family.</text>
</comment>
<dbReference type="AlphaFoldDB" id="A0A1M4X7T1"/>
<dbReference type="GO" id="GO:0006865">
    <property type="term" value="P:amino acid transport"/>
    <property type="evidence" value="ECO:0007669"/>
    <property type="project" value="UniProtKB-KW"/>
</dbReference>
<keyword evidence="4 8" id="KW-0812">Transmembrane</keyword>
<name>A0A1M4X7T1_9THEO</name>
<dbReference type="NCBIfam" id="TIGR01726">
    <property type="entry name" value="HEQRo_perm_3TM"/>
    <property type="match status" value="1"/>
</dbReference>
<sequence>MTIELTILSIIFGTILGLILALMKISSNFIVSKIAGFYIYIMRGTPLLLQLFTIYYGLPSLGIKLNPFPAAVIGMSLNSAAYVAEIIRGGIQSIDKGQMEAAKALGMTYLQAMKRIILPQAYRRLIPPMGNEFIALLKDSSLVSTIAMVDLMRTALQMYSNSFKPVEVFTLAGLYYLLLTSIFTLIFGKMERRYSVYE</sequence>
<proteinExistence type="inferred from homology"/>
<evidence type="ECO:0000256" key="7">
    <source>
        <dbReference type="ARBA" id="ARBA00023136"/>
    </source>
</evidence>
<keyword evidence="7 8" id="KW-0472">Membrane</keyword>
<evidence type="ECO:0000256" key="5">
    <source>
        <dbReference type="ARBA" id="ARBA00022970"/>
    </source>
</evidence>
<gene>
    <name evidence="10" type="ORF">SAMN02746089_00975</name>
</gene>
<dbReference type="PROSITE" id="PS50928">
    <property type="entry name" value="ABC_TM1"/>
    <property type="match status" value="1"/>
</dbReference>
<feature type="domain" description="ABC transmembrane type-1" evidence="9">
    <location>
        <begin position="1"/>
        <end position="187"/>
    </location>
</feature>
<organism evidence="10 11">
    <name type="scientific">Caldanaerobius fijiensis DSM 17918</name>
    <dbReference type="NCBI Taxonomy" id="1121256"/>
    <lineage>
        <taxon>Bacteria</taxon>
        <taxon>Bacillati</taxon>
        <taxon>Bacillota</taxon>
        <taxon>Clostridia</taxon>
        <taxon>Thermoanaerobacterales</taxon>
        <taxon>Thermoanaerobacteraceae</taxon>
        <taxon>Caldanaerobius</taxon>
    </lineage>
</organism>
<evidence type="ECO:0000313" key="11">
    <source>
        <dbReference type="Proteomes" id="UP000184088"/>
    </source>
</evidence>